<dbReference type="RefSeq" id="XP_053585495.1">
    <property type="nucleotide sequence ID" value="XM_053730723.1"/>
</dbReference>
<organism evidence="3 4">
    <name type="scientific">Caenorhabditis remanei</name>
    <name type="common">Caenorhabditis vulgaris</name>
    <dbReference type="NCBI Taxonomy" id="31234"/>
    <lineage>
        <taxon>Eukaryota</taxon>
        <taxon>Metazoa</taxon>
        <taxon>Ecdysozoa</taxon>
        <taxon>Nematoda</taxon>
        <taxon>Chromadorea</taxon>
        <taxon>Rhabditida</taxon>
        <taxon>Rhabditina</taxon>
        <taxon>Rhabditomorpha</taxon>
        <taxon>Rhabditoidea</taxon>
        <taxon>Rhabditidae</taxon>
        <taxon>Peloderinae</taxon>
        <taxon>Caenorhabditis</taxon>
    </lineage>
</organism>
<dbReference type="CTD" id="78775984"/>
<dbReference type="KEGG" id="crq:GCK72_015239"/>
<keyword evidence="1" id="KW-1133">Transmembrane helix</keyword>
<dbReference type="GeneID" id="78775984"/>
<feature type="transmembrane region" description="Helical" evidence="1">
    <location>
        <begin position="217"/>
        <end position="239"/>
    </location>
</feature>
<protein>
    <submittedName>
        <fullName evidence="3">Uncharacterized protein</fullName>
    </submittedName>
</protein>
<evidence type="ECO:0000313" key="4">
    <source>
        <dbReference type="Proteomes" id="UP000483820"/>
    </source>
</evidence>
<evidence type="ECO:0000256" key="1">
    <source>
        <dbReference type="SAM" id="Phobius"/>
    </source>
</evidence>
<sequence>MSDFFIALILWIHFSSSLQLVIFTKTEPAYRFNESNLPVETNFYGNFYGYDQSGKPLMRTFYKFEETIVDDSQRLYVANDDCYFEVVAPEDMLMHCQFRLYRVKEKTVSIVHQPIEKFTFDHVQRLIYVLRGGDVIRLSHNSSKAMWKVNNVRDFNVVDGILTVLHENGMIATENATLANVDPRNFKRLPIFAAPDYIYKPEKIEVTIGTDSETDQFVIYVIIVIAVSIIVFVCETLAWQVKKRRKLYRKEATSRLIV</sequence>
<keyword evidence="1" id="KW-0812">Transmembrane</keyword>
<accession>A0A6A5GW50</accession>
<comment type="caution">
    <text evidence="3">The sequence shown here is derived from an EMBL/GenBank/DDBJ whole genome shotgun (WGS) entry which is preliminary data.</text>
</comment>
<dbReference type="EMBL" id="WUAV01000004">
    <property type="protein sequence ID" value="KAF1758779.1"/>
    <property type="molecule type" value="Genomic_DNA"/>
</dbReference>
<keyword evidence="1" id="KW-0472">Membrane</keyword>
<feature type="chain" id="PRO_5025660087" evidence="2">
    <location>
        <begin position="18"/>
        <end position="258"/>
    </location>
</feature>
<proteinExistence type="predicted"/>
<evidence type="ECO:0000313" key="3">
    <source>
        <dbReference type="EMBL" id="KAF1758779.1"/>
    </source>
</evidence>
<feature type="signal peptide" evidence="2">
    <location>
        <begin position="1"/>
        <end position="17"/>
    </location>
</feature>
<name>A0A6A5GW50_CAERE</name>
<gene>
    <name evidence="3" type="ORF">GCK72_015239</name>
</gene>
<reference evidence="3 4" key="1">
    <citation type="submission" date="2019-12" db="EMBL/GenBank/DDBJ databases">
        <title>Chromosome-level assembly of the Caenorhabditis remanei genome.</title>
        <authorList>
            <person name="Teterina A.A."/>
            <person name="Willis J.H."/>
            <person name="Phillips P.C."/>
        </authorList>
    </citation>
    <scope>NUCLEOTIDE SEQUENCE [LARGE SCALE GENOMIC DNA]</scope>
    <source>
        <strain evidence="3 4">PX506</strain>
        <tissue evidence="3">Whole organism</tissue>
    </source>
</reference>
<dbReference type="AlphaFoldDB" id="A0A6A5GW50"/>
<dbReference type="Proteomes" id="UP000483820">
    <property type="component" value="Chromosome IV"/>
</dbReference>
<keyword evidence="2" id="KW-0732">Signal</keyword>
<evidence type="ECO:0000256" key="2">
    <source>
        <dbReference type="SAM" id="SignalP"/>
    </source>
</evidence>